<evidence type="ECO:0008006" key="3">
    <source>
        <dbReference type="Google" id="ProtNLM"/>
    </source>
</evidence>
<evidence type="ECO:0000313" key="1">
    <source>
        <dbReference type="EMBL" id="TDQ04345.1"/>
    </source>
</evidence>
<dbReference type="EMBL" id="SNXZ01000001">
    <property type="protein sequence ID" value="TDQ04345.1"/>
    <property type="molecule type" value="Genomic_DNA"/>
</dbReference>
<reference evidence="1 2" key="1">
    <citation type="submission" date="2019-03" db="EMBL/GenBank/DDBJ databases">
        <title>Genomic Encyclopedia of Type Strains, Phase IV (KMG-IV): sequencing the most valuable type-strain genomes for metagenomic binning, comparative biology and taxonomic classification.</title>
        <authorList>
            <person name="Goeker M."/>
        </authorList>
    </citation>
    <scope>NUCLEOTIDE SEQUENCE [LARGE SCALE GENOMIC DNA]</scope>
    <source>
        <strain evidence="1 2">DSM 45361</strain>
    </source>
</reference>
<dbReference type="PANTHER" id="PTHR36529">
    <property type="entry name" value="SLL1095 PROTEIN"/>
    <property type="match status" value="1"/>
</dbReference>
<dbReference type="OrthoDB" id="9798250at2"/>
<dbReference type="Gene3D" id="3.90.550.10">
    <property type="entry name" value="Spore Coat Polysaccharide Biosynthesis Protein SpsA, Chain A"/>
    <property type="match status" value="1"/>
</dbReference>
<keyword evidence="2" id="KW-1185">Reference proteome</keyword>
<dbReference type="AlphaFoldDB" id="A0A4V3D045"/>
<evidence type="ECO:0000313" key="2">
    <source>
        <dbReference type="Proteomes" id="UP000295444"/>
    </source>
</evidence>
<dbReference type="InterPro" id="IPR018641">
    <property type="entry name" value="Trfase_1_rSAM/seldom-assoc"/>
</dbReference>
<proteinExistence type="predicted"/>
<dbReference type="SUPFAM" id="SSF53448">
    <property type="entry name" value="Nucleotide-diphospho-sugar transferases"/>
    <property type="match status" value="1"/>
</dbReference>
<gene>
    <name evidence="1" type="ORF">EV186_101290</name>
</gene>
<dbReference type="RefSeq" id="WP_133847260.1">
    <property type="nucleotide sequence ID" value="NZ_SNXZ01000001.1"/>
</dbReference>
<name>A0A4V3D045_LABRH</name>
<dbReference type="InterPro" id="IPR029044">
    <property type="entry name" value="Nucleotide-diphossugar_trans"/>
</dbReference>
<accession>A0A4V3D045</accession>
<protein>
    <recommendedName>
        <fullName evidence="3">Glycosyltransferase A (GT-A) superfamily protein (DUF2064 family)</fullName>
    </recommendedName>
</protein>
<sequence>MTPVVLVVAKAPIAGLAKTRLIPDSSAPAAARIAAAALLDTLDVVLATPDVTPVVALTGNLAEAESAGELARLLDRCTVIDQRGHGLDERLAAAHEDVAELFPGRPVLQIGMDTPQVRPELLTGSLARLDDHDAVLGPAADGGWWALGLRDARDGAALRGVSMSQADTAFLTRTALSARGLAVGTLPTLSDVDTVADVLRVAGRLPGSRFALAAAAVAR</sequence>
<organism evidence="1 2">
    <name type="scientific">Labedaea rhizosphaerae</name>
    <dbReference type="NCBI Taxonomy" id="598644"/>
    <lineage>
        <taxon>Bacteria</taxon>
        <taxon>Bacillati</taxon>
        <taxon>Actinomycetota</taxon>
        <taxon>Actinomycetes</taxon>
        <taxon>Pseudonocardiales</taxon>
        <taxon>Pseudonocardiaceae</taxon>
        <taxon>Labedaea</taxon>
    </lineage>
</organism>
<dbReference type="PANTHER" id="PTHR36529:SF1">
    <property type="entry name" value="GLYCOSYLTRANSFERASE"/>
    <property type="match status" value="1"/>
</dbReference>
<dbReference type="Pfam" id="PF09837">
    <property type="entry name" value="DUF2064"/>
    <property type="match status" value="1"/>
</dbReference>
<dbReference type="Proteomes" id="UP000295444">
    <property type="component" value="Unassembled WGS sequence"/>
</dbReference>
<comment type="caution">
    <text evidence="1">The sequence shown here is derived from an EMBL/GenBank/DDBJ whole genome shotgun (WGS) entry which is preliminary data.</text>
</comment>